<sequence length="45" mass="4753">MAARGRGRSVLAHPGARKSQEKGPRAAARCMRACGNSGGDTQWLE</sequence>
<feature type="region of interest" description="Disordered" evidence="1">
    <location>
        <begin position="1"/>
        <end position="25"/>
    </location>
</feature>
<reference evidence="2" key="1">
    <citation type="submission" date="2014-09" db="EMBL/GenBank/DDBJ databases">
        <authorList>
            <person name="Magalhaes I.L.F."/>
            <person name="Oliveira U."/>
            <person name="Santos F.R."/>
            <person name="Vidigal T.H.D.A."/>
            <person name="Brescovit A.D."/>
            <person name="Santos A.J."/>
        </authorList>
    </citation>
    <scope>NUCLEOTIDE SEQUENCE</scope>
    <source>
        <tissue evidence="2">Shoot tissue taken approximately 20 cm above the soil surface</tissue>
    </source>
</reference>
<organism evidence="2">
    <name type="scientific">Arundo donax</name>
    <name type="common">Giant reed</name>
    <name type="synonym">Donax arundinaceus</name>
    <dbReference type="NCBI Taxonomy" id="35708"/>
    <lineage>
        <taxon>Eukaryota</taxon>
        <taxon>Viridiplantae</taxon>
        <taxon>Streptophyta</taxon>
        <taxon>Embryophyta</taxon>
        <taxon>Tracheophyta</taxon>
        <taxon>Spermatophyta</taxon>
        <taxon>Magnoliopsida</taxon>
        <taxon>Liliopsida</taxon>
        <taxon>Poales</taxon>
        <taxon>Poaceae</taxon>
        <taxon>PACMAD clade</taxon>
        <taxon>Arundinoideae</taxon>
        <taxon>Arundineae</taxon>
        <taxon>Arundo</taxon>
    </lineage>
</organism>
<dbReference type="EMBL" id="GBRH01173772">
    <property type="protein sequence ID" value="JAE24124.1"/>
    <property type="molecule type" value="Transcribed_RNA"/>
</dbReference>
<reference evidence="2" key="2">
    <citation type="journal article" date="2015" name="Data Brief">
        <title>Shoot transcriptome of the giant reed, Arundo donax.</title>
        <authorList>
            <person name="Barrero R.A."/>
            <person name="Guerrero F.D."/>
            <person name="Moolhuijzen P."/>
            <person name="Goolsby J.A."/>
            <person name="Tidwell J."/>
            <person name="Bellgard S.E."/>
            <person name="Bellgard M.I."/>
        </authorList>
    </citation>
    <scope>NUCLEOTIDE SEQUENCE</scope>
    <source>
        <tissue evidence="2">Shoot tissue taken approximately 20 cm above the soil surface</tissue>
    </source>
</reference>
<proteinExistence type="predicted"/>
<name>A0A0A9GL71_ARUDO</name>
<evidence type="ECO:0000313" key="2">
    <source>
        <dbReference type="EMBL" id="JAE24124.1"/>
    </source>
</evidence>
<accession>A0A0A9GL71</accession>
<dbReference type="AlphaFoldDB" id="A0A0A9GL71"/>
<protein>
    <submittedName>
        <fullName evidence="2">Uncharacterized protein</fullName>
    </submittedName>
</protein>
<evidence type="ECO:0000256" key="1">
    <source>
        <dbReference type="SAM" id="MobiDB-lite"/>
    </source>
</evidence>